<dbReference type="EnsemblMetazoa" id="AMIN007077-RA">
    <property type="protein sequence ID" value="AMIN007077-PA"/>
    <property type="gene ID" value="AMIN007077"/>
</dbReference>
<name>A0A182W9P9_9DIPT</name>
<keyword evidence="2" id="KW-1185">Reference proteome</keyword>
<reference evidence="1" key="2">
    <citation type="submission" date="2020-05" db="UniProtKB">
        <authorList>
            <consortium name="EnsemblMetazoa"/>
        </authorList>
    </citation>
    <scope>IDENTIFICATION</scope>
    <source>
        <strain evidence="1">MINIMUS1</strain>
    </source>
</reference>
<sequence>MNIHQLHRQAHVALHLHLALEESLLGVQLAGDQINDIDIVHNERNVRFVGAAIFHRSLADLRIDHPVTFGTVRSVHDLEPVDTTDTFDQIVLIVLHRFLEHPHLSGGGKARIDGTLRIREAQPIQTDDDRSTETDVVLESQPGILNLPFVCLATQLPAKLGALSQTGRTERMSLGDQTSAGVHDDATSVRVVATINKLARLARFAQTKRFELGTSVDISMAMISTACPSSPCRLTKLSEATMQQAAPSLVGQHCSL</sequence>
<dbReference type="Proteomes" id="UP000075920">
    <property type="component" value="Unassembled WGS sequence"/>
</dbReference>
<dbReference type="AlphaFoldDB" id="A0A182W9P9"/>
<proteinExistence type="predicted"/>
<evidence type="ECO:0000313" key="1">
    <source>
        <dbReference type="EnsemblMetazoa" id="AMIN007077-PA"/>
    </source>
</evidence>
<evidence type="ECO:0000313" key="2">
    <source>
        <dbReference type="Proteomes" id="UP000075920"/>
    </source>
</evidence>
<protein>
    <submittedName>
        <fullName evidence="1">Uncharacterized protein</fullName>
    </submittedName>
</protein>
<accession>A0A182W9P9</accession>
<reference evidence="2" key="1">
    <citation type="submission" date="2013-03" db="EMBL/GenBank/DDBJ databases">
        <title>The Genome Sequence of Anopheles minimus MINIMUS1.</title>
        <authorList>
            <consortium name="The Broad Institute Genomics Platform"/>
            <person name="Neafsey D.E."/>
            <person name="Walton C."/>
            <person name="Walker B."/>
            <person name="Young S.K."/>
            <person name="Zeng Q."/>
            <person name="Gargeya S."/>
            <person name="Fitzgerald M."/>
            <person name="Haas B."/>
            <person name="Abouelleil A."/>
            <person name="Allen A.W."/>
            <person name="Alvarado L."/>
            <person name="Arachchi H.M."/>
            <person name="Berlin A.M."/>
            <person name="Chapman S.B."/>
            <person name="Gainer-Dewar J."/>
            <person name="Goldberg J."/>
            <person name="Griggs A."/>
            <person name="Gujja S."/>
            <person name="Hansen M."/>
            <person name="Howarth C."/>
            <person name="Imamovic A."/>
            <person name="Ireland A."/>
            <person name="Larimer J."/>
            <person name="McCowan C."/>
            <person name="Murphy C."/>
            <person name="Pearson M."/>
            <person name="Poon T.W."/>
            <person name="Priest M."/>
            <person name="Roberts A."/>
            <person name="Saif S."/>
            <person name="Shea T."/>
            <person name="Sisk P."/>
            <person name="Sykes S."/>
            <person name="Wortman J."/>
            <person name="Nusbaum C."/>
            <person name="Birren B."/>
        </authorList>
    </citation>
    <scope>NUCLEOTIDE SEQUENCE [LARGE SCALE GENOMIC DNA]</scope>
    <source>
        <strain evidence="2">MINIMUS1</strain>
    </source>
</reference>
<organism evidence="1 2">
    <name type="scientific">Anopheles minimus</name>
    <dbReference type="NCBI Taxonomy" id="112268"/>
    <lineage>
        <taxon>Eukaryota</taxon>
        <taxon>Metazoa</taxon>
        <taxon>Ecdysozoa</taxon>
        <taxon>Arthropoda</taxon>
        <taxon>Hexapoda</taxon>
        <taxon>Insecta</taxon>
        <taxon>Pterygota</taxon>
        <taxon>Neoptera</taxon>
        <taxon>Endopterygota</taxon>
        <taxon>Diptera</taxon>
        <taxon>Nematocera</taxon>
        <taxon>Culicoidea</taxon>
        <taxon>Culicidae</taxon>
        <taxon>Anophelinae</taxon>
        <taxon>Anopheles</taxon>
    </lineage>
</organism>
<dbReference type="VEuPathDB" id="VectorBase:AMIN007077"/>